<keyword evidence="2" id="KW-1185">Reference proteome</keyword>
<organism evidence="1 2">
    <name type="scientific">Melghirimyces thermohalophilus</name>
    <dbReference type="NCBI Taxonomy" id="1236220"/>
    <lineage>
        <taxon>Bacteria</taxon>
        <taxon>Bacillati</taxon>
        <taxon>Bacillota</taxon>
        <taxon>Bacilli</taxon>
        <taxon>Bacillales</taxon>
        <taxon>Thermoactinomycetaceae</taxon>
        <taxon>Melghirimyces</taxon>
    </lineage>
</organism>
<name>A0A1G6J3Z9_9BACL</name>
<accession>A0A1G6J3Z9</accession>
<evidence type="ECO:0000313" key="1">
    <source>
        <dbReference type="EMBL" id="SDC12676.1"/>
    </source>
</evidence>
<dbReference type="Proteomes" id="UP000199387">
    <property type="component" value="Unassembled WGS sequence"/>
</dbReference>
<proteinExistence type="predicted"/>
<sequence>MSFERRKGLDEELEQVRSALYQVVDGKSSRLSAAAILPISQQ</sequence>
<protein>
    <submittedName>
        <fullName evidence="1">Uncharacterized protein</fullName>
    </submittedName>
</protein>
<dbReference type="STRING" id="1236220.SAMN04488112_103143"/>
<dbReference type="AlphaFoldDB" id="A0A1G6J3Z9"/>
<dbReference type="RefSeq" id="WP_281220338.1">
    <property type="nucleotide sequence ID" value="NZ_FMZA01000003.1"/>
</dbReference>
<reference evidence="1 2" key="1">
    <citation type="submission" date="2016-10" db="EMBL/GenBank/DDBJ databases">
        <authorList>
            <person name="de Groot N.N."/>
        </authorList>
    </citation>
    <scope>NUCLEOTIDE SEQUENCE [LARGE SCALE GENOMIC DNA]</scope>
    <source>
        <strain evidence="1 2">DSM 45514</strain>
    </source>
</reference>
<gene>
    <name evidence="1" type="ORF">SAMN04488112_103143</name>
</gene>
<dbReference type="EMBL" id="FMZA01000003">
    <property type="protein sequence ID" value="SDC12676.1"/>
    <property type="molecule type" value="Genomic_DNA"/>
</dbReference>
<evidence type="ECO:0000313" key="2">
    <source>
        <dbReference type="Proteomes" id="UP000199387"/>
    </source>
</evidence>